<feature type="region of interest" description="Disordered" evidence="1">
    <location>
        <begin position="452"/>
        <end position="483"/>
    </location>
</feature>
<proteinExistence type="predicted"/>
<feature type="compositionally biased region" description="Basic and acidic residues" evidence="1">
    <location>
        <begin position="7"/>
        <end position="26"/>
    </location>
</feature>
<dbReference type="Proteomes" id="UP000032702">
    <property type="component" value="Unassembled WGS sequence"/>
</dbReference>
<feature type="region of interest" description="Disordered" evidence="1">
    <location>
        <begin position="1"/>
        <end position="26"/>
    </location>
</feature>
<feature type="region of interest" description="Disordered" evidence="1">
    <location>
        <begin position="1094"/>
        <end position="1129"/>
    </location>
</feature>
<comment type="caution">
    <text evidence="2">The sequence shown here is derived from an EMBL/GenBank/DDBJ whole genome shotgun (WGS) entry which is preliminary data.</text>
</comment>
<protein>
    <submittedName>
        <fullName evidence="2">Uncharacterized protein</fullName>
    </submittedName>
</protein>
<evidence type="ECO:0000313" key="3">
    <source>
        <dbReference type="Proteomes" id="UP000032702"/>
    </source>
</evidence>
<sequence>MGLFLKEGGDETGRTGEEGARDSGRGERLVQVRAQVVEMLEAHRQAHEPIRDARAQPLLGGELLVRGARRVDDERARVTDVRQQAPQLHPIDELAPRIDAPLHPERDEPARALAQVLLRVGERGILLQPRVTHPLHAGMGAQPPRHRQRVLRVTLHAQLQRLQTEDEGMRIERAQRGPQVPQPLDARLGDEGRRAESLVQPQPVVAGVGLRELGEAAIVPGEGPPIHDDAANRRAMAADVLRRAVHHDVRPVAQRVEERRGQRRVVHDERNPRLAGDGSQGLEVRDVQARVANGLDVNRLRLRANGRADGARLVRVHEARVDAKARQRHLEEVVRAPVEAGGRDELISRLEDVHQRERLGRLARGDRQGPHAPFQGRDALLEDIRRGVGDARVDVAGLLQREEVRGMLRVAEAVAGRLVDGDGARTRGGVGLVASVEGQGLEVLRLLGRAHRVSPRGRGKSHEETGGQTRQSPPSLAGWVGSGHCATGRRKAVNRWRAEAHHTACTFDSWRRPRRSLRTARWSPSAILSSCPSKQRTSREAVRSGQLAFEGGPAGPHPLPHVLHLLLVGGEVLARVPAGEVGLANGSGRTKGLVGRGPLGPVPACGGGCLPHVAVDEGEHRLQLQLIAQQRPVARPHRLREGRLGEHPREEQVVLREGGPRRGARPGGVEVLAKARVQVPGDEAPGTAGGRIKGVIGILSLRIRPKDERVEDPPILVVIACQPLAEARAEGGGVRIRDKADEAGQGIEGVGPSLLGSPLLFLEALVQPCLGGAVLAKPGEVGVLVHRLEEIRVLGQTVGRHQALVDVVRHRVQPPVAVVHIEHGAEGADLHVGRVHAVPQIKGQPRAQVRVVIEGGDEHHALAVREAPAEHGLVEEVLVRELEGEAALGEDAGGGPAVLRLDGIRPAPVEDPHGAVLARGEAPLIVGQMHDREPILLGVGSGIDDGHVAGRVLVLRHAHLQRACLPRALFLEEEVPHRRLILAGRPAQRGARRVEGRPRWQVLHGEAQPLCGMAGATGHLHRERLSFEHPAGLARRGRTHRGQGRWPWVILPRRCSRLRRSPGGLLRRSGDRGGPLGFGGRLGASFRCGVRVRRRTPHHRQTQPPPQHTHQRTKSLQTPLPAPVSGHEE</sequence>
<gene>
    <name evidence="2" type="ORF">STIAU_5996</name>
</gene>
<evidence type="ECO:0000313" key="2">
    <source>
        <dbReference type="EMBL" id="EAU68636.1"/>
    </source>
</evidence>
<accession>Q09AD1</accession>
<name>Q09AD1_STIAD</name>
<dbReference type="AlphaFoldDB" id="Q09AD1"/>
<organism evidence="2 3">
    <name type="scientific">Stigmatella aurantiaca (strain DW4/3-1)</name>
    <dbReference type="NCBI Taxonomy" id="378806"/>
    <lineage>
        <taxon>Bacteria</taxon>
        <taxon>Pseudomonadati</taxon>
        <taxon>Myxococcota</taxon>
        <taxon>Myxococcia</taxon>
        <taxon>Myxococcales</taxon>
        <taxon>Cystobacterineae</taxon>
        <taxon>Archangiaceae</taxon>
        <taxon>Stigmatella</taxon>
    </lineage>
</organism>
<evidence type="ECO:0000256" key="1">
    <source>
        <dbReference type="SAM" id="MobiDB-lite"/>
    </source>
</evidence>
<reference evidence="2 3" key="1">
    <citation type="submission" date="2006-04" db="EMBL/GenBank/DDBJ databases">
        <authorList>
            <person name="Nierman W.C."/>
        </authorList>
    </citation>
    <scope>NUCLEOTIDE SEQUENCE [LARGE SCALE GENOMIC DNA]</scope>
    <source>
        <strain evidence="2 3">DW4/3-1</strain>
    </source>
</reference>
<dbReference type="EMBL" id="AAMD01000014">
    <property type="protein sequence ID" value="EAU68636.1"/>
    <property type="molecule type" value="Genomic_DNA"/>
</dbReference>